<feature type="compositionally biased region" description="Low complexity" evidence="1">
    <location>
        <begin position="18"/>
        <end position="27"/>
    </location>
</feature>
<reference evidence="2 3" key="1">
    <citation type="submission" date="2019-05" db="EMBL/GenBank/DDBJ databases">
        <title>Another draft genome of Portunus trituberculatus and its Hox gene families provides insights of decapod evolution.</title>
        <authorList>
            <person name="Jeong J.-H."/>
            <person name="Song I."/>
            <person name="Kim S."/>
            <person name="Choi T."/>
            <person name="Kim D."/>
            <person name="Ryu S."/>
            <person name="Kim W."/>
        </authorList>
    </citation>
    <scope>NUCLEOTIDE SEQUENCE [LARGE SCALE GENOMIC DNA]</scope>
    <source>
        <tissue evidence="2">Muscle</tissue>
    </source>
</reference>
<evidence type="ECO:0000256" key="1">
    <source>
        <dbReference type="SAM" id="MobiDB-lite"/>
    </source>
</evidence>
<organism evidence="2 3">
    <name type="scientific">Portunus trituberculatus</name>
    <name type="common">Swimming crab</name>
    <name type="synonym">Neptunus trituberculatus</name>
    <dbReference type="NCBI Taxonomy" id="210409"/>
    <lineage>
        <taxon>Eukaryota</taxon>
        <taxon>Metazoa</taxon>
        <taxon>Ecdysozoa</taxon>
        <taxon>Arthropoda</taxon>
        <taxon>Crustacea</taxon>
        <taxon>Multicrustacea</taxon>
        <taxon>Malacostraca</taxon>
        <taxon>Eumalacostraca</taxon>
        <taxon>Eucarida</taxon>
        <taxon>Decapoda</taxon>
        <taxon>Pleocyemata</taxon>
        <taxon>Brachyura</taxon>
        <taxon>Eubrachyura</taxon>
        <taxon>Portunoidea</taxon>
        <taxon>Portunidae</taxon>
        <taxon>Portuninae</taxon>
        <taxon>Portunus</taxon>
    </lineage>
</organism>
<evidence type="ECO:0000313" key="2">
    <source>
        <dbReference type="EMBL" id="MPC74653.1"/>
    </source>
</evidence>
<name>A0A5B7HXH8_PORTR</name>
<dbReference type="Proteomes" id="UP000324222">
    <property type="component" value="Unassembled WGS sequence"/>
</dbReference>
<keyword evidence="3" id="KW-1185">Reference proteome</keyword>
<evidence type="ECO:0000313" key="3">
    <source>
        <dbReference type="Proteomes" id="UP000324222"/>
    </source>
</evidence>
<proteinExistence type="predicted"/>
<accession>A0A5B7HXH8</accession>
<sequence>MCVSFSPPPNTHPRRGKAAPPAAAAAAAAAGTVKRRITLVRHKHIPLSHPAIPDTPTEAAVIKNPQHSAPPCLSLTPEHCHHHYHHHHRLTGSHLCTAI</sequence>
<gene>
    <name evidence="2" type="ORF">E2C01_069023</name>
</gene>
<feature type="region of interest" description="Disordered" evidence="1">
    <location>
        <begin position="1"/>
        <end position="27"/>
    </location>
</feature>
<comment type="caution">
    <text evidence="2">The sequence shown here is derived from an EMBL/GenBank/DDBJ whole genome shotgun (WGS) entry which is preliminary data.</text>
</comment>
<protein>
    <submittedName>
        <fullName evidence="2">Uncharacterized protein</fullName>
    </submittedName>
</protein>
<dbReference type="EMBL" id="VSRR010039393">
    <property type="protein sequence ID" value="MPC74653.1"/>
    <property type="molecule type" value="Genomic_DNA"/>
</dbReference>
<feature type="compositionally biased region" description="Pro residues" evidence="1">
    <location>
        <begin position="1"/>
        <end position="11"/>
    </location>
</feature>
<dbReference type="AlphaFoldDB" id="A0A5B7HXH8"/>